<protein>
    <submittedName>
        <fullName evidence="1">Uncharacterized protein</fullName>
    </submittedName>
</protein>
<sequence length="158" mass="17971">MEGLTDTQERAFFYIGENDSNNVYNSEADINPLGAFDKDLPDVGQKLEELTDRKAFFYIGESDFCEDDHSGANVNPTTVDRDLADVGSLMERLSDRKAFYNFGENKYKEDDESEVNIKYPSRSSSDQLFPLVNKDYVGSKFSQGLTPKMWSAEGSKRW</sequence>
<name>A0AAV7U7W7_PLEWA</name>
<comment type="caution">
    <text evidence="1">The sequence shown here is derived from an EMBL/GenBank/DDBJ whole genome shotgun (WGS) entry which is preliminary data.</text>
</comment>
<evidence type="ECO:0000313" key="1">
    <source>
        <dbReference type="EMBL" id="KAJ1185167.1"/>
    </source>
</evidence>
<reference evidence="1" key="1">
    <citation type="journal article" date="2022" name="bioRxiv">
        <title>Sequencing and chromosome-scale assembly of the giantPleurodeles waltlgenome.</title>
        <authorList>
            <person name="Brown T."/>
            <person name="Elewa A."/>
            <person name="Iarovenko S."/>
            <person name="Subramanian E."/>
            <person name="Araus A.J."/>
            <person name="Petzold A."/>
            <person name="Susuki M."/>
            <person name="Suzuki K.-i.T."/>
            <person name="Hayashi T."/>
            <person name="Toyoda A."/>
            <person name="Oliveira C."/>
            <person name="Osipova E."/>
            <person name="Leigh N.D."/>
            <person name="Simon A."/>
            <person name="Yun M.H."/>
        </authorList>
    </citation>
    <scope>NUCLEOTIDE SEQUENCE</scope>
    <source>
        <strain evidence="1">20211129_DDA</strain>
        <tissue evidence="1">Liver</tissue>
    </source>
</reference>
<evidence type="ECO:0000313" key="2">
    <source>
        <dbReference type="Proteomes" id="UP001066276"/>
    </source>
</evidence>
<gene>
    <name evidence="1" type="ORF">NDU88_001961</name>
</gene>
<dbReference type="AlphaFoldDB" id="A0AAV7U7W7"/>
<accession>A0AAV7U7W7</accession>
<organism evidence="1 2">
    <name type="scientific">Pleurodeles waltl</name>
    <name type="common">Iberian ribbed newt</name>
    <dbReference type="NCBI Taxonomy" id="8319"/>
    <lineage>
        <taxon>Eukaryota</taxon>
        <taxon>Metazoa</taxon>
        <taxon>Chordata</taxon>
        <taxon>Craniata</taxon>
        <taxon>Vertebrata</taxon>
        <taxon>Euteleostomi</taxon>
        <taxon>Amphibia</taxon>
        <taxon>Batrachia</taxon>
        <taxon>Caudata</taxon>
        <taxon>Salamandroidea</taxon>
        <taxon>Salamandridae</taxon>
        <taxon>Pleurodelinae</taxon>
        <taxon>Pleurodeles</taxon>
    </lineage>
</organism>
<dbReference type="EMBL" id="JANPWB010000005">
    <property type="protein sequence ID" value="KAJ1185167.1"/>
    <property type="molecule type" value="Genomic_DNA"/>
</dbReference>
<keyword evidence="2" id="KW-1185">Reference proteome</keyword>
<proteinExistence type="predicted"/>
<dbReference type="Proteomes" id="UP001066276">
    <property type="component" value="Chromosome 3_1"/>
</dbReference>